<sequence length="131" mass="14145">MAHVTNARVSAEALRFARPDEAAAVRHAVNPGGTTEELTPFVPSDVHSERLGRKGFFGYIGKYMLHLYLADSVNGALSCRSNGEQRAYCLTASLTPVNELVRKDGASRLSLAVMDTCAGRTAATDEGRKFE</sequence>
<reference evidence="1 2" key="1">
    <citation type="submission" date="2014-12" db="EMBL/GenBank/DDBJ databases">
        <title>Draft genome sequence of Paenibacillus kamchatkensis strain B-2647.</title>
        <authorList>
            <person name="Karlyshev A.V."/>
            <person name="Kudryashova E.B."/>
        </authorList>
    </citation>
    <scope>NUCLEOTIDE SEQUENCE [LARGE SCALE GENOMIC DNA]</scope>
    <source>
        <strain evidence="1 2">VKM B-2647</strain>
    </source>
</reference>
<gene>
    <name evidence="1" type="ORF">SD70_23435</name>
</gene>
<organism evidence="1 2">
    <name type="scientific">Gordoniibacillus kamchatkensis</name>
    <dbReference type="NCBI Taxonomy" id="1590651"/>
    <lineage>
        <taxon>Bacteria</taxon>
        <taxon>Bacillati</taxon>
        <taxon>Bacillota</taxon>
        <taxon>Bacilli</taxon>
        <taxon>Bacillales</taxon>
        <taxon>Paenibacillaceae</taxon>
        <taxon>Gordoniibacillus</taxon>
    </lineage>
</organism>
<dbReference type="EMBL" id="JXAK01000048">
    <property type="protein sequence ID" value="KIL38909.1"/>
    <property type="molecule type" value="Genomic_DNA"/>
</dbReference>
<evidence type="ECO:0000313" key="1">
    <source>
        <dbReference type="EMBL" id="KIL38909.1"/>
    </source>
</evidence>
<keyword evidence="2" id="KW-1185">Reference proteome</keyword>
<name>A0ABR5ACY4_9BACL</name>
<proteinExistence type="predicted"/>
<protein>
    <submittedName>
        <fullName evidence="1">Uncharacterized protein</fullName>
    </submittedName>
</protein>
<accession>A0ABR5ACY4</accession>
<evidence type="ECO:0000313" key="2">
    <source>
        <dbReference type="Proteomes" id="UP000031967"/>
    </source>
</evidence>
<dbReference type="Proteomes" id="UP000031967">
    <property type="component" value="Unassembled WGS sequence"/>
</dbReference>
<comment type="caution">
    <text evidence="1">The sequence shown here is derived from an EMBL/GenBank/DDBJ whole genome shotgun (WGS) entry which is preliminary data.</text>
</comment>